<accession>M2WAG2</accession>
<dbReference type="InterPro" id="IPR020548">
    <property type="entry name" value="Fructose_bisphosphatase_AS"/>
</dbReference>
<evidence type="ECO:0000256" key="5">
    <source>
        <dbReference type="ARBA" id="ARBA00013093"/>
    </source>
</evidence>
<dbReference type="KEGG" id="gsl:Gasu_02220"/>
<keyword evidence="16" id="KW-1185">Reference proteome</keyword>
<dbReference type="GeneID" id="17091412"/>
<dbReference type="InterPro" id="IPR000146">
    <property type="entry name" value="FBPase_class-1"/>
</dbReference>
<evidence type="ECO:0000259" key="13">
    <source>
        <dbReference type="Pfam" id="PF00316"/>
    </source>
</evidence>
<comment type="similarity">
    <text evidence="4 11">Belongs to the FBPase class 1 family.</text>
</comment>
<dbReference type="OrthoDB" id="3855at2759"/>
<keyword evidence="9" id="KW-0460">Magnesium</keyword>
<dbReference type="EMBL" id="KB454484">
    <property type="protein sequence ID" value="EME32871.1"/>
    <property type="molecule type" value="Genomic_DNA"/>
</dbReference>
<feature type="compositionally biased region" description="Basic and acidic residues" evidence="12">
    <location>
        <begin position="359"/>
        <end position="375"/>
    </location>
</feature>
<dbReference type="SUPFAM" id="SSF56655">
    <property type="entry name" value="Carbohydrate phosphatase"/>
    <property type="match status" value="1"/>
</dbReference>
<comment type="pathway">
    <text evidence="3">Carbohydrate biosynthesis; Calvin cycle.</text>
</comment>
<comment type="cofactor">
    <cofactor evidence="2">
        <name>Mg(2+)</name>
        <dbReference type="ChEBI" id="CHEBI:18420"/>
    </cofactor>
</comment>
<dbReference type="InterPro" id="IPR044015">
    <property type="entry name" value="FBPase_C_dom"/>
</dbReference>
<dbReference type="GO" id="GO:0005737">
    <property type="term" value="C:cytoplasm"/>
    <property type="evidence" value="ECO:0007669"/>
    <property type="project" value="TreeGrafter"/>
</dbReference>
<gene>
    <name evidence="15" type="ORF">Gasu_02220</name>
</gene>
<dbReference type="HAMAP" id="MF_01855">
    <property type="entry name" value="FBPase_class1"/>
    <property type="match status" value="1"/>
</dbReference>
<evidence type="ECO:0000313" key="16">
    <source>
        <dbReference type="Proteomes" id="UP000030680"/>
    </source>
</evidence>
<dbReference type="GO" id="GO:0005986">
    <property type="term" value="P:sucrose biosynthetic process"/>
    <property type="evidence" value="ECO:0007669"/>
    <property type="project" value="TreeGrafter"/>
</dbReference>
<dbReference type="InterPro" id="IPR033391">
    <property type="entry name" value="FBPase_N"/>
</dbReference>
<keyword evidence="7" id="KW-0479">Metal-binding</keyword>
<evidence type="ECO:0000256" key="8">
    <source>
        <dbReference type="ARBA" id="ARBA00022801"/>
    </source>
</evidence>
<evidence type="ECO:0000256" key="12">
    <source>
        <dbReference type="SAM" id="MobiDB-lite"/>
    </source>
</evidence>
<dbReference type="Proteomes" id="UP000030680">
    <property type="component" value="Unassembled WGS sequence"/>
</dbReference>
<evidence type="ECO:0000256" key="4">
    <source>
        <dbReference type="ARBA" id="ARBA00010941"/>
    </source>
</evidence>
<dbReference type="AlphaFoldDB" id="M2WAG2"/>
<evidence type="ECO:0000259" key="14">
    <source>
        <dbReference type="Pfam" id="PF18913"/>
    </source>
</evidence>
<dbReference type="Gramene" id="EME32871">
    <property type="protein sequence ID" value="EME32871"/>
    <property type="gene ID" value="Gasu_02220"/>
</dbReference>
<dbReference type="PANTHER" id="PTHR11556">
    <property type="entry name" value="FRUCTOSE-1,6-BISPHOSPHATASE-RELATED"/>
    <property type="match status" value="1"/>
</dbReference>
<dbReference type="PROSITE" id="PS00124">
    <property type="entry name" value="FBPASE"/>
    <property type="match status" value="1"/>
</dbReference>
<dbReference type="GO" id="GO:0046872">
    <property type="term" value="F:metal ion binding"/>
    <property type="evidence" value="ECO:0007669"/>
    <property type="project" value="UniProtKB-KW"/>
</dbReference>
<evidence type="ECO:0000256" key="6">
    <source>
        <dbReference type="ARBA" id="ARBA00022490"/>
    </source>
</evidence>
<dbReference type="PIRSF" id="PIRSF500210">
    <property type="entry name" value="FBPtase"/>
    <property type="match status" value="1"/>
</dbReference>
<dbReference type="Gene3D" id="3.30.540.10">
    <property type="entry name" value="Fructose-1,6-Bisphosphatase, subunit A, domain 1"/>
    <property type="match status" value="1"/>
</dbReference>
<keyword evidence="6" id="KW-0963">Cytoplasm</keyword>
<dbReference type="GO" id="GO:0006000">
    <property type="term" value="P:fructose metabolic process"/>
    <property type="evidence" value="ECO:0007669"/>
    <property type="project" value="TreeGrafter"/>
</dbReference>
<evidence type="ECO:0000256" key="10">
    <source>
        <dbReference type="ARBA" id="ARBA00023277"/>
    </source>
</evidence>
<dbReference type="Gene3D" id="3.40.190.80">
    <property type="match status" value="1"/>
</dbReference>
<dbReference type="GO" id="GO:0006094">
    <property type="term" value="P:gluconeogenesis"/>
    <property type="evidence" value="ECO:0007669"/>
    <property type="project" value="TreeGrafter"/>
</dbReference>
<feature type="domain" description="Fructose-1-6-bisphosphatase class 1 C-terminal" evidence="14">
    <location>
        <begin position="210"/>
        <end position="339"/>
    </location>
</feature>
<evidence type="ECO:0000256" key="9">
    <source>
        <dbReference type="ARBA" id="ARBA00022842"/>
    </source>
</evidence>
<reference evidence="16" key="1">
    <citation type="journal article" date="2013" name="Science">
        <title>Gene transfer from bacteria and archaea facilitated evolution of an extremophilic eukaryote.</title>
        <authorList>
            <person name="Schonknecht G."/>
            <person name="Chen W.H."/>
            <person name="Ternes C.M."/>
            <person name="Barbier G.G."/>
            <person name="Shrestha R.P."/>
            <person name="Stanke M."/>
            <person name="Brautigam A."/>
            <person name="Baker B.J."/>
            <person name="Banfield J.F."/>
            <person name="Garavito R.M."/>
            <person name="Carr K."/>
            <person name="Wilkerson C."/>
            <person name="Rensing S.A."/>
            <person name="Gagneul D."/>
            <person name="Dickenson N.E."/>
            <person name="Oesterhelt C."/>
            <person name="Lercher M.J."/>
            <person name="Weber A.P."/>
        </authorList>
    </citation>
    <scope>NUCLEOTIDE SEQUENCE [LARGE SCALE GENOMIC DNA]</scope>
    <source>
        <strain evidence="16">074W</strain>
    </source>
</reference>
<comment type="catalytic activity">
    <reaction evidence="1">
        <text>beta-D-fructose 1,6-bisphosphate + H2O = beta-D-fructose 6-phosphate + phosphate</text>
        <dbReference type="Rhea" id="RHEA:11064"/>
        <dbReference type="ChEBI" id="CHEBI:15377"/>
        <dbReference type="ChEBI" id="CHEBI:32966"/>
        <dbReference type="ChEBI" id="CHEBI:43474"/>
        <dbReference type="ChEBI" id="CHEBI:57634"/>
        <dbReference type="EC" id="3.1.3.11"/>
    </reaction>
</comment>
<keyword evidence="8 11" id="KW-0378">Hydrolase</keyword>
<dbReference type="eggNOG" id="KOG1458">
    <property type="taxonomic scope" value="Eukaryota"/>
</dbReference>
<feature type="domain" description="Fructose-1-6-bisphosphatase class I N-terminal" evidence="13">
    <location>
        <begin position="36"/>
        <end position="205"/>
    </location>
</feature>
<proteinExistence type="inferred from homology"/>
<feature type="region of interest" description="Disordered" evidence="12">
    <location>
        <begin position="359"/>
        <end position="378"/>
    </location>
</feature>
<dbReference type="Pfam" id="PF00316">
    <property type="entry name" value="FBPase"/>
    <property type="match status" value="1"/>
</dbReference>
<keyword evidence="10 11" id="KW-0119">Carbohydrate metabolism</keyword>
<dbReference type="PRINTS" id="PR00115">
    <property type="entry name" value="F16BPHPHTASE"/>
</dbReference>
<dbReference type="STRING" id="130081.M2WAG2"/>
<dbReference type="Pfam" id="PF18913">
    <property type="entry name" value="FBPase_C"/>
    <property type="match status" value="1"/>
</dbReference>
<organism evidence="15 16">
    <name type="scientific">Galdieria sulphuraria</name>
    <name type="common">Red alga</name>
    <dbReference type="NCBI Taxonomy" id="130081"/>
    <lineage>
        <taxon>Eukaryota</taxon>
        <taxon>Rhodophyta</taxon>
        <taxon>Bangiophyceae</taxon>
        <taxon>Galdieriales</taxon>
        <taxon>Galdieriaceae</taxon>
        <taxon>Galdieria</taxon>
    </lineage>
</organism>
<protein>
    <recommendedName>
        <fullName evidence="5">fructose-bisphosphatase</fullName>
        <ecNumber evidence="5">3.1.3.11</ecNumber>
    </recommendedName>
</protein>
<name>M2WAG2_GALSU</name>
<dbReference type="RefSeq" id="XP_005709391.1">
    <property type="nucleotide sequence ID" value="XM_005709334.1"/>
</dbReference>
<dbReference type="InterPro" id="IPR028343">
    <property type="entry name" value="FBPtase"/>
</dbReference>
<dbReference type="FunFam" id="3.40.190.80:FF:000001">
    <property type="entry name" value="Fructose-1,6-bisphosphatase class 1"/>
    <property type="match status" value="1"/>
</dbReference>
<evidence type="ECO:0000256" key="2">
    <source>
        <dbReference type="ARBA" id="ARBA00001946"/>
    </source>
</evidence>
<sequence length="392" mass="43589">MKSFQKESNNHATTLVQHLLSTHRRLHVLEGAESSNATAEKDGVDDLIMLLASIAVAVKSVGSAVRRRDITHGSGTESEPLERLANETWIDCLLYSQRSCILVSEDLENPVVVESNMQGKFAVVFDPLTGRSYPPCQEMGAIFGVFRQMSGGSPVIEDVMQPGRQMVAAGYALYGACTVLFLSLGSGVHGFTLDPALNEFILTHENVRIPYCGHIYSVNEGYCSLWKPEIRELISRFKTEVSLNGKERSLRYIGSMVADVHRTLLYGGIFMYFAHQQWPNGKLKLLYEASPLAFIIEQAGGKASTALERILDITPGSVHDRIQVVMGSYEDVELVEQLFKGPSRSDPMYLLRRSHSIEEMKDSKEESTSFNKDEDGPTILCSTLPRLAQYNE</sequence>
<evidence type="ECO:0000256" key="1">
    <source>
        <dbReference type="ARBA" id="ARBA00001273"/>
    </source>
</evidence>
<evidence type="ECO:0000256" key="7">
    <source>
        <dbReference type="ARBA" id="ARBA00022723"/>
    </source>
</evidence>
<dbReference type="GO" id="GO:0030388">
    <property type="term" value="P:fructose 1,6-bisphosphate metabolic process"/>
    <property type="evidence" value="ECO:0007669"/>
    <property type="project" value="TreeGrafter"/>
</dbReference>
<dbReference type="PANTHER" id="PTHR11556:SF35">
    <property type="entry name" value="SEDOHEPTULOSE-1,7-BISPHOSPHATASE, CHLOROPLASTIC"/>
    <property type="match status" value="1"/>
</dbReference>
<dbReference type="EC" id="3.1.3.11" evidence="5"/>
<dbReference type="GO" id="GO:0042132">
    <property type="term" value="F:fructose 1,6-bisphosphate 1-phosphatase activity"/>
    <property type="evidence" value="ECO:0007669"/>
    <property type="project" value="UniProtKB-EC"/>
</dbReference>
<dbReference type="CDD" id="cd00354">
    <property type="entry name" value="FBPase"/>
    <property type="match status" value="1"/>
</dbReference>
<dbReference type="GO" id="GO:0006002">
    <property type="term" value="P:fructose 6-phosphate metabolic process"/>
    <property type="evidence" value="ECO:0007669"/>
    <property type="project" value="TreeGrafter"/>
</dbReference>
<dbReference type="PIRSF" id="PIRSF000904">
    <property type="entry name" value="FBPtase_SBPase"/>
    <property type="match status" value="1"/>
</dbReference>
<evidence type="ECO:0000313" key="15">
    <source>
        <dbReference type="EMBL" id="EME32871.1"/>
    </source>
</evidence>
<evidence type="ECO:0000256" key="3">
    <source>
        <dbReference type="ARBA" id="ARBA00005215"/>
    </source>
</evidence>
<evidence type="ECO:0000256" key="11">
    <source>
        <dbReference type="RuleBase" id="RU000508"/>
    </source>
</evidence>